<accession>A0A1I8JHX4</accession>
<dbReference type="Gene3D" id="1.10.238.10">
    <property type="entry name" value="EF-hand"/>
    <property type="match status" value="1"/>
</dbReference>
<dbReference type="SUPFAM" id="SSF47473">
    <property type="entry name" value="EF-hand"/>
    <property type="match status" value="2"/>
</dbReference>
<dbReference type="FunFam" id="1.20.120.1130:FF:000001">
    <property type="entry name" value="Vacuolar protein sorting-associated protein 28 homolog"/>
    <property type="match status" value="1"/>
</dbReference>
<dbReference type="PANTHER" id="PTHR14095:SF0">
    <property type="entry name" value="MIP22305P"/>
    <property type="match status" value="1"/>
</dbReference>
<evidence type="ECO:0000256" key="3">
    <source>
        <dbReference type="ARBA" id="ARBA00022448"/>
    </source>
</evidence>
<evidence type="ECO:0000256" key="2">
    <source>
        <dbReference type="ARBA" id="ARBA00020968"/>
    </source>
</evidence>
<comment type="similarity">
    <text evidence="8">Belongs to the VPS28 family.</text>
</comment>
<evidence type="ECO:0000256" key="5">
    <source>
        <dbReference type="ARBA" id="ARBA00022753"/>
    </source>
</evidence>
<dbReference type="Gene3D" id="1.10.238.230">
    <property type="match status" value="1"/>
</dbReference>
<comment type="subcellular location">
    <subcellularLocation>
        <location evidence="1">Endosome</location>
    </subcellularLocation>
</comment>
<dbReference type="FunFam" id="1.10.238.10:FF:000025">
    <property type="entry name" value="serine/threonine-protein phosphatase 2A regulatory subunit B'' subunit alpha"/>
    <property type="match status" value="1"/>
</dbReference>
<evidence type="ECO:0000256" key="6">
    <source>
        <dbReference type="ARBA" id="ARBA00022837"/>
    </source>
</evidence>
<feature type="region of interest" description="Disordered" evidence="9">
    <location>
        <begin position="198"/>
        <end position="332"/>
    </location>
</feature>
<dbReference type="Gene3D" id="1.10.238.220">
    <property type="match status" value="1"/>
</dbReference>
<dbReference type="SUPFAM" id="SSF140427">
    <property type="entry name" value="VPS28 C-terminal domain-like"/>
    <property type="match status" value="1"/>
</dbReference>
<dbReference type="InterPro" id="IPR011992">
    <property type="entry name" value="EF-hand-dom_pair"/>
</dbReference>
<evidence type="ECO:0000313" key="12">
    <source>
        <dbReference type="WBParaSite" id="maker-uti_cns_0047908-snap-gene-0.8-mRNA-1"/>
    </source>
</evidence>
<evidence type="ECO:0000313" key="11">
    <source>
        <dbReference type="Proteomes" id="UP000095280"/>
    </source>
</evidence>
<feature type="compositionally biased region" description="Polar residues" evidence="9">
    <location>
        <begin position="404"/>
        <end position="415"/>
    </location>
</feature>
<evidence type="ECO:0000259" key="10">
    <source>
        <dbReference type="PROSITE" id="PS51310"/>
    </source>
</evidence>
<feature type="compositionally biased region" description="Low complexity" evidence="9">
    <location>
        <begin position="416"/>
        <end position="425"/>
    </location>
</feature>
<feature type="compositionally biased region" description="Low complexity" evidence="9">
    <location>
        <begin position="305"/>
        <end position="317"/>
    </location>
</feature>
<evidence type="ECO:0000256" key="1">
    <source>
        <dbReference type="ARBA" id="ARBA00004177"/>
    </source>
</evidence>
<protein>
    <recommendedName>
        <fullName evidence="2">Vacuolar protein sorting-associated protein 28 homolog</fullName>
    </recommendedName>
</protein>
<evidence type="ECO:0000256" key="9">
    <source>
        <dbReference type="SAM" id="MobiDB-lite"/>
    </source>
</evidence>
<keyword evidence="3 8" id="KW-0813">Transport</keyword>
<dbReference type="GO" id="GO:0046872">
    <property type="term" value="F:metal ion binding"/>
    <property type="evidence" value="ECO:0007669"/>
    <property type="project" value="UniProtKB-KW"/>
</dbReference>
<feature type="compositionally biased region" description="Basic and acidic residues" evidence="9">
    <location>
        <begin position="518"/>
        <end position="527"/>
    </location>
</feature>
<name>A0A1I8JHX4_9PLAT</name>
<dbReference type="InterPro" id="IPR037206">
    <property type="entry name" value="VPS28_C_sf"/>
</dbReference>
<dbReference type="GO" id="GO:0000813">
    <property type="term" value="C:ESCRT I complex"/>
    <property type="evidence" value="ECO:0007669"/>
    <property type="project" value="InterPro"/>
</dbReference>
<evidence type="ECO:0000256" key="8">
    <source>
        <dbReference type="PROSITE-ProRule" id="PRU00642"/>
    </source>
</evidence>
<dbReference type="InterPro" id="IPR048855">
    <property type="entry name" value="P2R3A_B_D_EF-hand"/>
</dbReference>
<dbReference type="WBParaSite" id="maker-uti_cns_0047908-snap-gene-0.8-mRNA-1">
    <property type="protein sequence ID" value="maker-uti_cns_0047908-snap-gene-0.8-mRNA-1"/>
    <property type="gene ID" value="maker-uti_cns_0047908-snap-gene-0.8"/>
</dbReference>
<keyword evidence="6" id="KW-0106">Calcium</keyword>
<sequence>MIRQELYEEVKLYRNTREPRYRMNCPAAISRIKEDRPITIKDDKGNTSRCIADIVALYITIMDNLRLNMLSKDQLDPNLRELMETMNRMSMLPTDFEGKAKVKEWLDVLAGLGASDELDEAQARQMVFDMESGYNAFNRILHMGMKTVSRPLLRVKIDELFLRWFTEEATMSVLRENLQQLLEGESLAAMLAVAEPTPTLGPHQHAAGGMLTSPRPQTPPHHHLNTPGGLRSYSPRSPRRQAPIKNGGNGSSSGSGTRFRIRLHPRMGRTSGQFVLTGGDKPVTVQYSVGGPPSVPPQSSPSPTPLSVQTSAGSSVISGGGNSSGDPQSPSFASQFHARLESPMTAPAIASPGAGSSPTTPLSPVRRPEALLSGPGPRLVKDKPLALHDAGTPPEVVRIPLGETTDSTKQAAASETNDTTPTTFPTPIPVLVDAPSAGSSNADAAEGGRLTSDRPDVLKNLPDTVDLSDDDSNAAAAAAAAAASAADTTLTKDDSVTPVKSPTEPKPLEEVAEPLEPSVDKIEHDQPSVKTVDTEDDSGAPAVVSSEIETTGKDDSDAVMDDSGDSTTTKEASNSPQTSATSPTGPSSPTATATPSEDAASTPAGPVVTALLKEADSLRGQDIPRFYFPDTGRVSSAAPPLRRLVQALDEIQGQTVTLAQMADIAKAMGYPKFWKQPLFSAAGGTEQRPAAKDRLLTLRRELTKNFRDDSSRFVHLLTRGARQHLVSDDFLPLVQDIVDSHPGLSFLQEAPEFHGRYVNTVIARIFYEVNASWTGRITCQELRRSKLLATIASLELKDDINEVTDFFSYEHFYVIYCKFWDIDTDHDLFISKEDLRRHNNYDRIIDRIFSGAVSRNKSLLTESRMSYPDFVWFLLAEEDKRHPRRILVPLHGPRRRRGVISLYEMEYFYTEQMRRMEEARIEEYQGLQDCVCTMLDMVKPAQPNRIALGDLKRCKLAGVFFDTMFNLHKFLDYEQRDPFANLRDIQECAGMSDWEKYAAEMYEILVAEESNGAMHD</sequence>
<dbReference type="InterPro" id="IPR041534">
    <property type="entry name" value="EF-hand_13"/>
</dbReference>
<keyword evidence="5" id="KW-0967">Endosome</keyword>
<feature type="compositionally biased region" description="Low complexity" evidence="9">
    <location>
        <begin position="473"/>
        <end position="487"/>
    </location>
</feature>
<dbReference type="Pfam" id="PF17958">
    <property type="entry name" value="EF-hand_13"/>
    <property type="match status" value="1"/>
</dbReference>
<reference evidence="12" key="1">
    <citation type="submission" date="2016-11" db="UniProtKB">
        <authorList>
            <consortium name="WormBaseParasite"/>
        </authorList>
    </citation>
    <scope>IDENTIFICATION</scope>
</reference>
<organism evidence="11 12">
    <name type="scientific">Macrostomum lignano</name>
    <dbReference type="NCBI Taxonomy" id="282301"/>
    <lineage>
        <taxon>Eukaryota</taxon>
        <taxon>Metazoa</taxon>
        <taxon>Spiralia</taxon>
        <taxon>Lophotrochozoa</taxon>
        <taxon>Platyhelminthes</taxon>
        <taxon>Rhabditophora</taxon>
        <taxon>Macrostomorpha</taxon>
        <taxon>Macrostomida</taxon>
        <taxon>Macrostomidae</taxon>
        <taxon>Macrostomum</taxon>
    </lineage>
</organism>
<dbReference type="Gene3D" id="1.20.120.1130">
    <property type="match status" value="1"/>
</dbReference>
<evidence type="ECO:0000256" key="7">
    <source>
        <dbReference type="ARBA" id="ARBA00022927"/>
    </source>
</evidence>
<dbReference type="InterPro" id="IPR017899">
    <property type="entry name" value="VPS28_C"/>
</dbReference>
<feature type="compositionally biased region" description="Pro residues" evidence="9">
    <location>
        <begin position="293"/>
        <end position="304"/>
    </location>
</feature>
<feature type="compositionally biased region" description="Low complexity" evidence="9">
    <location>
        <begin position="346"/>
        <end position="358"/>
    </location>
</feature>
<dbReference type="CDD" id="cd21504">
    <property type="entry name" value="PPP2R3A_B-like"/>
    <property type="match status" value="1"/>
</dbReference>
<dbReference type="PANTHER" id="PTHR14095">
    <property type="entry name" value="PHOSPHATASE 2A REGULATORY SUBUNIT-RELATED"/>
    <property type="match status" value="1"/>
</dbReference>
<dbReference type="GO" id="GO:0032509">
    <property type="term" value="P:endosome transport via multivesicular body sorting pathway"/>
    <property type="evidence" value="ECO:0007669"/>
    <property type="project" value="InterPro"/>
</dbReference>
<dbReference type="Pfam" id="PF03997">
    <property type="entry name" value="VPS28"/>
    <property type="match status" value="1"/>
</dbReference>
<keyword evidence="4" id="KW-0479">Metal-binding</keyword>
<evidence type="ECO:0000256" key="4">
    <source>
        <dbReference type="ARBA" id="ARBA00022723"/>
    </source>
</evidence>
<dbReference type="GO" id="GO:0000159">
    <property type="term" value="C:protein phosphatase type 2A complex"/>
    <property type="evidence" value="ECO:0007669"/>
    <property type="project" value="TreeGrafter"/>
</dbReference>
<dbReference type="GO" id="GO:0019888">
    <property type="term" value="F:protein phosphatase regulator activity"/>
    <property type="evidence" value="ECO:0007669"/>
    <property type="project" value="TreeGrafter"/>
</dbReference>
<dbReference type="PROSITE" id="PS51310">
    <property type="entry name" value="VPS28_C"/>
    <property type="match status" value="1"/>
</dbReference>
<dbReference type="Pfam" id="PF21161">
    <property type="entry name" value="P2R3B_EF-hand"/>
    <property type="match status" value="1"/>
</dbReference>
<dbReference type="InterPro" id="IPR007143">
    <property type="entry name" value="Vps28"/>
</dbReference>
<feature type="compositionally biased region" description="Low complexity" evidence="9">
    <location>
        <begin position="575"/>
        <end position="603"/>
    </location>
</feature>
<feature type="domain" description="VPS28 C-terminal" evidence="10">
    <location>
        <begin position="46"/>
        <end position="142"/>
    </location>
</feature>
<proteinExistence type="inferred from homology"/>
<feature type="region of interest" description="Disordered" evidence="9">
    <location>
        <begin position="346"/>
        <end position="603"/>
    </location>
</feature>
<dbReference type="FunFam" id="1.10.238.220:FF:000001">
    <property type="entry name" value="Serine/threonine-protein phosphatase 2A regulatory subunit B'' subunit alpha"/>
    <property type="match status" value="1"/>
</dbReference>
<keyword evidence="7 8" id="KW-0653">Protein transport</keyword>
<dbReference type="GO" id="GO:0015031">
    <property type="term" value="P:protein transport"/>
    <property type="evidence" value="ECO:0007669"/>
    <property type="project" value="UniProtKB-UniRule"/>
</dbReference>
<dbReference type="AlphaFoldDB" id="A0A1I8JHX4"/>
<keyword evidence="11" id="KW-1185">Reference proteome</keyword>
<dbReference type="Proteomes" id="UP000095280">
    <property type="component" value="Unplaced"/>
</dbReference>